<comment type="caution">
    <text evidence="3">The sequence shown here is derived from an EMBL/GenBank/DDBJ whole genome shotgun (WGS) entry which is preliminary data.</text>
</comment>
<sequence length="1694" mass="186250">MMQPTRCFVISLLRLSPCRHSLNALLHPSFQWIEAADEAVQAAKKKAEDVYGRLDHNNNNNNKAPAGTTIGQNIEKIKQAKDKVSQVDDQLKSIHADLGNWKSAASDVLSTAVKKATEVHGKLDPDKSKSTLGGKIGEIEDAKNNIISANSQLKTQVDSLSNWISTAEDIRQKAQQKAEEAYSKLDVHAELSKNVKKIVDANSVIKNVNKSLTSVHGNLGTWNAEAKRVLQGAIGNAKDVHDRLDDNSAEVGQKIKSIETNNDAIKQANKTLEENVKSLGAWKSAAEKVIDKAEQKCNRILEKVSPKGPIYKQAEILKEKGIKLFNAAKSAKTAVESQVSEALQAVVQMDASLKKDLKSVKEEIKKGITSVITKLKVKTLDGLVKQDLGKLRGRIEGLGKDLDGAGESHHLVGTHLTTLKSKKSELDKITHNGPTSIKTEVDSGLDSKFQTAVQHPLSEKVDNVDQAIEKLGGKFDGLTKQDQNKLEMIFGHIKEKVAAIKGTPGRNPNGNDGTELEGVVQRVKGLARAFVNPAGKGFEARVVGWLQNSILGNGKQSWEREYKPGMQAVNTWLEPYQKAAKGGGHNEQALKDQVINNIKSTLGGQIREAQRMIMSVQNGPKFINNNLTAIVKACETFVEKLDEKIKKDAIDSLVRQIVPNIQRWASGQSLQIFNEDADLKCAVRYTLLALCASVRQVGIELKSLGIDKFGEILDQIKPTVDDLDKQLKEATSPPGIPPTGKNESPAQAVDSKLQAVREKVKGLEENFKKVKQNLEAEVAKLPSAVETFNTKAQAQIKAAAQTAIDKAAGQISKGTTITLSEDGLMSDFEKAHKQIRNGLQKQLEQKVNDNIGEDDQAGGGQKVELEKGKFPQYEKHVTQPVNHTLTGEQAKNEGLLPQAIGKIRGDGLEALEKTIGHTAQQSDKIDNNTFTGPFDKIQKELEEIKKLVDGNNASFTQGDENQKGVKTLLEDLKRGLGNGKYPWITGVSGLDKIILAVNDLQKGTFNSEPGKIDIAVIAIKTELKNLREKLMKKKDEDVIKTLEDLKNYGLENGAFTFSTNNKWKNVGSFKSIHIDLKKQNEILPKQTDIISNAVDAVKLELARIGIKIQNIAGTNDVLDPLRWFKRSIGKNAPEAWNIQGIHDAIQKLQSGDFTNKPQAIDVAKKDIVKELTALQGVLQGDKPGDDVIKTLEDLMDTGLSKGMWDVNVHGKMKGLQGIQEDLKGQQIILERQPGEILLGVQQITAELDTLRSQMLKKDGNEATKKGVINNLDDMIKQIGNSDNDSESLRKMSKEIDTLNTVTVPKVTEHLVKLCQEIQTAGAYAGWKLDTFNDTNIDVSLKGIENDISLQIPALQAAIAMCDNLYRLLQPQAEAQIISRINKHIDEALKEAEEALTKQARRQYVESAKDALQHFALKAESELGELPGEINRDLFVGFKGLMKYVYGHFDSLESVREEKEIAVISSAFHSFYAPVNEYLGSEIRREHREREGEKNPCSPSPKSATLTDLAGVLRQAKHGCDRRRDGRLSAFAAELRNAYISAYSGAALTGDLVSSEAVSERSVTVLTPYGENLCKVLLSIVPILDSSLTRLRMECKSLAGQQLNKCTDLGSLLGEMGYRVPDYGEQDGELDSHVTGRGITMLLVGDYKRVFNSDKDTKMRSGFFSIISTITTRRVTSIFHVRSGRRATYMRCSYG</sequence>
<feature type="coiled-coil region" evidence="1">
    <location>
        <begin position="255"/>
        <end position="303"/>
    </location>
</feature>
<keyword evidence="4" id="KW-1185">Reference proteome</keyword>
<evidence type="ECO:0000313" key="4">
    <source>
        <dbReference type="Proteomes" id="UP000236319"/>
    </source>
</evidence>
<dbReference type="EMBL" id="BDSA01000010">
    <property type="protein sequence ID" value="GBE62959.1"/>
    <property type="molecule type" value="Genomic_DNA"/>
</dbReference>
<dbReference type="GeneID" id="39876729"/>
<gene>
    <name evidence="3" type="ORF">BOVATA_044520</name>
</gene>
<evidence type="ECO:0000313" key="3">
    <source>
        <dbReference type="EMBL" id="GBE62959.1"/>
    </source>
</evidence>
<keyword evidence="1" id="KW-0175">Coiled coil</keyword>
<protein>
    <submittedName>
        <fullName evidence="3">Extracellular matrix-binding ebh, putative</fullName>
    </submittedName>
</protein>
<name>A0A2H6KJ06_9APIC</name>
<evidence type="ECO:0000256" key="2">
    <source>
        <dbReference type="SAM" id="MobiDB-lite"/>
    </source>
</evidence>
<feature type="region of interest" description="Disordered" evidence="2">
    <location>
        <begin position="727"/>
        <end position="748"/>
    </location>
</feature>
<accession>A0A2H6KJ06</accession>
<dbReference type="RefSeq" id="XP_028869202.1">
    <property type="nucleotide sequence ID" value="XM_029013369.1"/>
</dbReference>
<dbReference type="Proteomes" id="UP000236319">
    <property type="component" value="Unassembled WGS sequence"/>
</dbReference>
<organism evidence="3 4">
    <name type="scientific">Babesia ovata</name>
    <dbReference type="NCBI Taxonomy" id="189622"/>
    <lineage>
        <taxon>Eukaryota</taxon>
        <taxon>Sar</taxon>
        <taxon>Alveolata</taxon>
        <taxon>Apicomplexa</taxon>
        <taxon>Aconoidasida</taxon>
        <taxon>Piroplasmida</taxon>
        <taxon>Babesiidae</taxon>
        <taxon>Babesia</taxon>
    </lineage>
</organism>
<reference evidence="3 4" key="1">
    <citation type="journal article" date="2017" name="BMC Genomics">
        <title>Whole-genome assembly of Babesia ovata and comparative genomics between closely related pathogens.</title>
        <authorList>
            <person name="Yamagishi J."/>
            <person name="Asada M."/>
            <person name="Hakimi H."/>
            <person name="Tanaka T.Q."/>
            <person name="Sugimoto C."/>
            <person name="Kawazu S."/>
        </authorList>
    </citation>
    <scope>NUCLEOTIDE SEQUENCE [LARGE SCALE GENOMIC DNA]</scope>
    <source>
        <strain evidence="3 4">Miyake</strain>
    </source>
</reference>
<dbReference type="VEuPathDB" id="PiroplasmaDB:BOVATA_044520"/>
<proteinExistence type="predicted"/>
<evidence type="ECO:0000256" key="1">
    <source>
        <dbReference type="SAM" id="Coils"/>
    </source>
</evidence>